<evidence type="ECO:0000313" key="3">
    <source>
        <dbReference type="EMBL" id="GBR73609.1"/>
    </source>
</evidence>
<evidence type="ECO:0000313" key="4">
    <source>
        <dbReference type="Proteomes" id="UP000269352"/>
    </source>
</evidence>
<dbReference type="InterPro" id="IPR045851">
    <property type="entry name" value="AMP-bd_C_sf"/>
</dbReference>
<dbReference type="InterPro" id="IPR000873">
    <property type="entry name" value="AMP-dep_synth/lig_dom"/>
</dbReference>
<dbReference type="PROSITE" id="PS00455">
    <property type="entry name" value="AMP_BINDING"/>
    <property type="match status" value="1"/>
</dbReference>
<evidence type="ECO:0000259" key="1">
    <source>
        <dbReference type="Pfam" id="PF00501"/>
    </source>
</evidence>
<dbReference type="InterPro" id="IPR020845">
    <property type="entry name" value="AMP-binding_CS"/>
</dbReference>
<dbReference type="NCBIfam" id="TIGR03098">
    <property type="entry name" value="ligase_PEP_1"/>
    <property type="match status" value="1"/>
</dbReference>
<feature type="domain" description="AMP-binding enzyme C-terminal" evidence="2">
    <location>
        <begin position="418"/>
        <end position="491"/>
    </location>
</feature>
<reference evidence="3 4" key="1">
    <citation type="journal article" date="2019" name="ISME J.">
        <title>Genome analyses of uncultured TG2/ZB3 bacteria in 'Margulisbacteria' specifically attached to ectosymbiotic spirochetes of protists in the termite gut.</title>
        <authorList>
            <person name="Utami Y.D."/>
            <person name="Kuwahara H."/>
            <person name="Igai K."/>
            <person name="Murakami T."/>
            <person name="Sugaya K."/>
            <person name="Morikawa T."/>
            <person name="Nagura Y."/>
            <person name="Yuki M."/>
            <person name="Deevong P."/>
            <person name="Inoue T."/>
            <person name="Kihara K."/>
            <person name="Lo N."/>
            <person name="Yamada A."/>
            <person name="Ohkuma M."/>
            <person name="Hongoh Y."/>
        </authorList>
    </citation>
    <scope>NUCLEOTIDE SEQUENCE [LARGE SCALE GENOMIC DNA]</scope>
    <source>
        <strain evidence="3">NkOx7-01</strain>
    </source>
</reference>
<keyword evidence="3" id="KW-0436">Ligase</keyword>
<dbReference type="EMBL" id="BGZN01000014">
    <property type="protein sequence ID" value="GBR73609.1"/>
    <property type="molecule type" value="Genomic_DNA"/>
</dbReference>
<dbReference type="Gene3D" id="3.30.300.30">
    <property type="match status" value="1"/>
</dbReference>
<dbReference type="AlphaFoldDB" id="A0A388TA97"/>
<dbReference type="InterPro" id="IPR025110">
    <property type="entry name" value="AMP-bd_C"/>
</dbReference>
<dbReference type="PANTHER" id="PTHR43767">
    <property type="entry name" value="LONG-CHAIN-FATTY-ACID--COA LIGASE"/>
    <property type="match status" value="1"/>
</dbReference>
<evidence type="ECO:0000259" key="2">
    <source>
        <dbReference type="Pfam" id="PF13193"/>
    </source>
</evidence>
<feature type="domain" description="AMP-dependent synthetase/ligase" evidence="1">
    <location>
        <begin position="10"/>
        <end position="356"/>
    </location>
</feature>
<dbReference type="GO" id="GO:0016877">
    <property type="term" value="F:ligase activity, forming carbon-sulfur bonds"/>
    <property type="evidence" value="ECO:0007669"/>
    <property type="project" value="UniProtKB-ARBA"/>
</dbReference>
<dbReference type="InterPro" id="IPR050237">
    <property type="entry name" value="ATP-dep_AMP-bd_enzyme"/>
</dbReference>
<proteinExistence type="predicted"/>
<gene>
    <name evidence="3" type="ORF">NO1_0953</name>
</gene>
<protein>
    <submittedName>
        <fullName evidence="3">Acyl-CoA ligase</fullName>
    </submittedName>
</protein>
<comment type="caution">
    <text evidence="3">The sequence shown here is derived from an EMBL/GenBank/DDBJ whole genome shotgun (WGS) entry which is preliminary data.</text>
</comment>
<dbReference type="Gene3D" id="3.40.50.12780">
    <property type="entry name" value="N-terminal domain of ligase-like"/>
    <property type="match status" value="1"/>
</dbReference>
<dbReference type="Pfam" id="PF13193">
    <property type="entry name" value="AMP-binding_C"/>
    <property type="match status" value="1"/>
</dbReference>
<sequence length="504" mass="56081">MKPYLLQHFLENSAARYPDKIALKHKDRVLTYAELLQKAKNLGQGLRQKGVLRGDRVGIYLDKSLEQVIAIFGALYADAVFVIISSVLHAKQARHIIDDCGVKLLITEEKYLENLGGIAAPKIYGAELSKILETTGNPAPRNIGEDIANIIYTSGSTGLPKGIVLTHRNLIEGAEIVSAYLKITADEKILGLLPFNFDYGLNQLTTSIYKGATLVLFQYFLPNSLLKILADEEITALAAIPPIWTSVFGGKMADTAELDLPKLRYITNSGGKLPVPIVQKIRAAFPQTDLYLMYGLTEAFRSTYLDPREIDRRPESIGKAIPNVEVEIINADGQLCRPREIGELIHRGACLARGYWNDPQKTAEVYRPNPLLPRDNQFLETVVYSGDLAYRDEEGYLYFVGRRDNMIKTAGYRVSPTEVEEMILQMPEIKDAVVFGAADTELGYKICAVVTLKTKISAEKIKEHCQAAAPPYLTPREIFIADSFPLTASGKIDRPQVIKEHQVK</sequence>
<dbReference type="Proteomes" id="UP000269352">
    <property type="component" value="Unassembled WGS sequence"/>
</dbReference>
<dbReference type="PANTHER" id="PTHR43767:SF10">
    <property type="entry name" value="SURFACTIN SYNTHASE SUBUNIT 1"/>
    <property type="match status" value="1"/>
</dbReference>
<dbReference type="InterPro" id="IPR042099">
    <property type="entry name" value="ANL_N_sf"/>
</dbReference>
<dbReference type="SUPFAM" id="SSF56801">
    <property type="entry name" value="Acetyl-CoA synthetase-like"/>
    <property type="match status" value="1"/>
</dbReference>
<keyword evidence="4" id="KW-1185">Reference proteome</keyword>
<name>A0A388TA97_TERA1</name>
<organism evidence="3 4">
    <name type="scientific">Termititenax aidoneus</name>
    <dbReference type="NCBI Taxonomy" id="2218524"/>
    <lineage>
        <taxon>Bacteria</taxon>
        <taxon>Bacillati</taxon>
        <taxon>Candidatus Margulisiibacteriota</taxon>
        <taxon>Candidatus Termititenacia</taxon>
        <taxon>Candidatus Termititenacales</taxon>
        <taxon>Candidatus Termititenacaceae</taxon>
        <taxon>Candidatus Termititenax</taxon>
    </lineage>
</organism>
<dbReference type="InterPro" id="IPR017529">
    <property type="entry name" value="AcylCoA_ligase_PEP_1"/>
</dbReference>
<accession>A0A388TA97</accession>
<dbReference type="Pfam" id="PF00501">
    <property type="entry name" value="AMP-binding"/>
    <property type="match status" value="1"/>
</dbReference>